<organism evidence="2 3">
    <name type="scientific">Claviceps purpurea (strain 20.1)</name>
    <name type="common">Ergot fungus</name>
    <name type="synonym">Sphacelia segetum</name>
    <dbReference type="NCBI Taxonomy" id="1111077"/>
    <lineage>
        <taxon>Eukaryota</taxon>
        <taxon>Fungi</taxon>
        <taxon>Dikarya</taxon>
        <taxon>Ascomycota</taxon>
        <taxon>Pezizomycotina</taxon>
        <taxon>Sordariomycetes</taxon>
        <taxon>Hypocreomycetidae</taxon>
        <taxon>Hypocreales</taxon>
        <taxon>Clavicipitaceae</taxon>
        <taxon>Claviceps</taxon>
    </lineage>
</organism>
<evidence type="ECO:0000256" key="1">
    <source>
        <dbReference type="SAM" id="MobiDB-lite"/>
    </source>
</evidence>
<comment type="caution">
    <text evidence="2">The sequence shown here is derived from an EMBL/GenBank/DDBJ whole genome shotgun (WGS) entry which is preliminary data.</text>
</comment>
<dbReference type="EMBL" id="CAGA01000034">
    <property type="protein sequence ID" value="CCE31774.1"/>
    <property type="molecule type" value="Genomic_DNA"/>
</dbReference>
<dbReference type="Proteomes" id="UP000016801">
    <property type="component" value="Unassembled WGS sequence"/>
</dbReference>
<reference evidence="2 3" key="1">
    <citation type="journal article" date="2013" name="PLoS Genet.">
        <title>Plant-symbiotic fungi as chemical engineers: Multi-genome analysis of the Clavicipitaceae reveals dynamics of alkaloid loci.</title>
        <authorList>
            <person name="Schardl C.L."/>
            <person name="Young C.A."/>
            <person name="Hesse U."/>
            <person name="Amyotte S.G."/>
            <person name="Andreeva K."/>
            <person name="Calie P.J."/>
            <person name="Fleetwood D.J."/>
            <person name="Haws D.C."/>
            <person name="Moore N."/>
            <person name="Oeser B."/>
            <person name="Panaccione D.G."/>
            <person name="Schweri K.K."/>
            <person name="Voisey C.R."/>
            <person name="Farman M.L."/>
            <person name="Jaromczyk J.W."/>
            <person name="Roe B.A."/>
            <person name="O'Sullivan D.M."/>
            <person name="Scott B."/>
            <person name="Tudzynski P."/>
            <person name="An Z."/>
            <person name="Arnaoudova E.G."/>
            <person name="Bullock C.T."/>
            <person name="Charlton N.D."/>
            <person name="Chen L."/>
            <person name="Cox M."/>
            <person name="Dinkins R.D."/>
            <person name="Florea S."/>
            <person name="Glenn A.E."/>
            <person name="Gordon A."/>
            <person name="Gueldener U."/>
            <person name="Harris D.R."/>
            <person name="Hollin W."/>
            <person name="Jaromczyk J."/>
            <person name="Johnson R.D."/>
            <person name="Khan A.K."/>
            <person name="Leistner E."/>
            <person name="Leuchtmann A."/>
            <person name="Li C."/>
            <person name="Liu J."/>
            <person name="Liu J."/>
            <person name="Liu M."/>
            <person name="Mace W."/>
            <person name="Machado C."/>
            <person name="Nagabhyru P."/>
            <person name="Pan J."/>
            <person name="Schmid J."/>
            <person name="Sugawara K."/>
            <person name="Steiner U."/>
            <person name="Takach J.E."/>
            <person name="Tanaka E."/>
            <person name="Webb J.S."/>
            <person name="Wilson E.V."/>
            <person name="Wiseman J.L."/>
            <person name="Yoshida R."/>
            <person name="Zeng Z."/>
        </authorList>
    </citation>
    <scope>NUCLEOTIDE SEQUENCE [LARGE SCALE GENOMIC DNA]</scope>
    <source>
        <strain evidence="2 3">20.1</strain>
    </source>
</reference>
<gene>
    <name evidence="2" type="ORF">CPUR_05629</name>
</gene>
<sequence length="182" mass="20852">MEEMTYLRFLRSVDWSGHSTYGLVQRSHTVVLPSLQWFRTGNYREDDHYGLVIPAMDIPNTSDSGNSSNTEGEPEEYPLTFGEVIGIHPADQLRQEEAETVGNRDLDLQCDWRPKVVDMYGKGHLEHMVREKLLWWPRQEQAIGPDVASQHDELDEDPGASLSPPQRRVYQTFVGHIESVTT</sequence>
<evidence type="ECO:0000313" key="3">
    <source>
        <dbReference type="Proteomes" id="UP000016801"/>
    </source>
</evidence>
<dbReference type="AlphaFoldDB" id="M1WGG2"/>
<evidence type="ECO:0000313" key="2">
    <source>
        <dbReference type="EMBL" id="CCE31774.1"/>
    </source>
</evidence>
<dbReference type="HOGENOM" id="CLU_1481834_0_0_1"/>
<protein>
    <submittedName>
        <fullName evidence="2">Uncharacterized protein</fullName>
    </submittedName>
</protein>
<feature type="region of interest" description="Disordered" evidence="1">
    <location>
        <begin position="147"/>
        <end position="166"/>
    </location>
</feature>
<dbReference type="VEuPathDB" id="FungiDB:CPUR_05629"/>
<keyword evidence="3" id="KW-1185">Reference proteome</keyword>
<proteinExistence type="predicted"/>
<dbReference type="OrthoDB" id="10302683at2759"/>
<name>M1WGG2_CLAP2</name>
<accession>M1WGG2</accession>